<evidence type="ECO:0000256" key="1">
    <source>
        <dbReference type="ARBA" id="ARBA00022980"/>
    </source>
</evidence>
<feature type="compositionally biased region" description="Low complexity" evidence="4">
    <location>
        <begin position="131"/>
        <end position="141"/>
    </location>
</feature>
<dbReference type="GO" id="GO:0006412">
    <property type="term" value="P:translation"/>
    <property type="evidence" value="ECO:0007669"/>
    <property type="project" value="UniProtKB-UniRule"/>
</dbReference>
<evidence type="ECO:0000313" key="5">
    <source>
        <dbReference type="EMBL" id="HED30950.1"/>
    </source>
</evidence>
<keyword evidence="1 3" id="KW-0689">Ribosomal protein</keyword>
<dbReference type="InterPro" id="IPR020592">
    <property type="entry name" value="Ribosomal_bS16_CS"/>
</dbReference>
<dbReference type="GO" id="GO:0015935">
    <property type="term" value="C:small ribosomal subunit"/>
    <property type="evidence" value="ECO:0007669"/>
    <property type="project" value="TreeGrafter"/>
</dbReference>
<reference evidence="5" key="1">
    <citation type="journal article" date="2020" name="mSystems">
        <title>Genome- and Community-Level Interaction Insights into Carbon Utilization and Element Cycling Functions of Hydrothermarchaeota in Hydrothermal Sediment.</title>
        <authorList>
            <person name="Zhou Z."/>
            <person name="Liu Y."/>
            <person name="Xu W."/>
            <person name="Pan J."/>
            <person name="Luo Z.H."/>
            <person name="Li M."/>
        </authorList>
    </citation>
    <scope>NUCLEOTIDE SEQUENCE [LARGE SCALE GENOMIC DNA]</scope>
    <source>
        <strain evidence="5">SpSt-1181</strain>
    </source>
</reference>
<dbReference type="PANTHER" id="PTHR12919">
    <property type="entry name" value="30S RIBOSOMAL PROTEIN S16"/>
    <property type="match status" value="1"/>
</dbReference>
<gene>
    <name evidence="3" type="primary">rpsP</name>
    <name evidence="5" type="ORF">ENN50_04555</name>
</gene>
<dbReference type="SUPFAM" id="SSF54565">
    <property type="entry name" value="Ribosomal protein S16"/>
    <property type="match status" value="1"/>
</dbReference>
<keyword evidence="2 3" id="KW-0687">Ribonucleoprotein</keyword>
<evidence type="ECO:0000256" key="4">
    <source>
        <dbReference type="SAM" id="MobiDB-lite"/>
    </source>
</evidence>
<dbReference type="NCBIfam" id="TIGR00002">
    <property type="entry name" value="S16"/>
    <property type="match status" value="1"/>
</dbReference>
<name>A0A831STE1_PROAE</name>
<protein>
    <recommendedName>
        <fullName evidence="3">Small ribosomal subunit protein bS16</fullName>
    </recommendedName>
</protein>
<accession>A0A831STE1</accession>
<comment type="similarity">
    <text evidence="3">Belongs to the bacterial ribosomal protein bS16 family.</text>
</comment>
<dbReference type="PROSITE" id="PS00732">
    <property type="entry name" value="RIBOSOMAL_S16"/>
    <property type="match status" value="1"/>
</dbReference>
<dbReference type="Gene3D" id="3.30.1320.10">
    <property type="match status" value="1"/>
</dbReference>
<feature type="compositionally biased region" description="Basic residues" evidence="4">
    <location>
        <begin position="112"/>
        <end position="122"/>
    </location>
</feature>
<dbReference type="AlphaFoldDB" id="A0A831STE1"/>
<comment type="caution">
    <text evidence="5">The sequence shown here is derived from an EMBL/GenBank/DDBJ whole genome shotgun (WGS) entry which is preliminary data.</text>
</comment>
<dbReference type="PANTHER" id="PTHR12919:SF20">
    <property type="entry name" value="SMALL RIBOSOMAL SUBUNIT PROTEIN BS16M"/>
    <property type="match status" value="1"/>
</dbReference>
<feature type="region of interest" description="Disordered" evidence="4">
    <location>
        <begin position="112"/>
        <end position="141"/>
    </location>
</feature>
<dbReference type="HAMAP" id="MF_00385">
    <property type="entry name" value="Ribosomal_bS16"/>
    <property type="match status" value="1"/>
</dbReference>
<dbReference type="Pfam" id="PF00886">
    <property type="entry name" value="Ribosomal_S16"/>
    <property type="match status" value="1"/>
</dbReference>
<dbReference type="InterPro" id="IPR000307">
    <property type="entry name" value="Ribosomal_bS16"/>
</dbReference>
<proteinExistence type="inferred from homology"/>
<dbReference type="EMBL" id="DSBW01000103">
    <property type="protein sequence ID" value="HED30950.1"/>
    <property type="molecule type" value="Genomic_DNA"/>
</dbReference>
<sequence length="141" mass="16133">MVKIRLKRAGRKKMPFYQIVAADVRAPRDGKFLEVIGHYQPAAKPHSVTIKKERVEYWLGVGAQPTATAYSLIRSTGLFHELNMKRKGRSEEEISAEMERWQERQEARLQKRLTIKSRRRQAKKEAEAKQASEAAAAENAG</sequence>
<dbReference type="GO" id="GO:0005737">
    <property type="term" value="C:cytoplasm"/>
    <property type="evidence" value="ECO:0007669"/>
    <property type="project" value="UniProtKB-ARBA"/>
</dbReference>
<dbReference type="Proteomes" id="UP000886335">
    <property type="component" value="Unassembled WGS sequence"/>
</dbReference>
<dbReference type="GO" id="GO:0003735">
    <property type="term" value="F:structural constituent of ribosome"/>
    <property type="evidence" value="ECO:0007669"/>
    <property type="project" value="InterPro"/>
</dbReference>
<organism evidence="5">
    <name type="scientific">Prosthecochloris aestuarii</name>
    <dbReference type="NCBI Taxonomy" id="1102"/>
    <lineage>
        <taxon>Bacteria</taxon>
        <taxon>Pseudomonadati</taxon>
        <taxon>Chlorobiota</taxon>
        <taxon>Chlorobiia</taxon>
        <taxon>Chlorobiales</taxon>
        <taxon>Chlorobiaceae</taxon>
        <taxon>Prosthecochloris</taxon>
    </lineage>
</organism>
<evidence type="ECO:0000256" key="2">
    <source>
        <dbReference type="ARBA" id="ARBA00023274"/>
    </source>
</evidence>
<dbReference type="InterPro" id="IPR023803">
    <property type="entry name" value="Ribosomal_bS16_dom_sf"/>
</dbReference>
<evidence type="ECO:0000256" key="3">
    <source>
        <dbReference type="HAMAP-Rule" id="MF_00385"/>
    </source>
</evidence>